<dbReference type="STRING" id="1302659.I858_008240"/>
<dbReference type="InterPro" id="IPR000182">
    <property type="entry name" value="GNAT_dom"/>
</dbReference>
<dbReference type="PANTHER" id="PTHR43792:SF8">
    <property type="entry name" value="[RIBOSOMAL PROTEIN US5]-ALANINE N-ACETYLTRANSFERASE"/>
    <property type="match status" value="1"/>
</dbReference>
<proteinExistence type="inferred from homology"/>
<dbReference type="EMBL" id="CP016540">
    <property type="protein sequence ID" value="ANU26982.1"/>
    <property type="molecule type" value="Genomic_DNA"/>
</dbReference>
<dbReference type="KEGG" id="pll:I858_008240"/>
<dbReference type="RefSeq" id="WP_049693804.1">
    <property type="nucleotide sequence ID" value="NZ_CP016540.2"/>
</dbReference>
<evidence type="ECO:0000256" key="1">
    <source>
        <dbReference type="ARBA" id="ARBA00022679"/>
    </source>
</evidence>
<evidence type="ECO:0000259" key="4">
    <source>
        <dbReference type="PROSITE" id="PS51186"/>
    </source>
</evidence>
<dbReference type="GO" id="GO:0005737">
    <property type="term" value="C:cytoplasm"/>
    <property type="evidence" value="ECO:0007669"/>
    <property type="project" value="TreeGrafter"/>
</dbReference>
<dbReference type="GO" id="GO:0008999">
    <property type="term" value="F:protein-N-terminal-alanine acetyltransferase activity"/>
    <property type="evidence" value="ECO:0007669"/>
    <property type="project" value="TreeGrafter"/>
</dbReference>
<dbReference type="Proteomes" id="UP000053354">
    <property type="component" value="Chromosome"/>
</dbReference>
<dbReference type="Gene3D" id="3.40.630.30">
    <property type="match status" value="1"/>
</dbReference>
<sequence length="179" mass="20583">MKGRKVHIRFFQPRDAAQKLKLEIANRDFFETYSVTRYSDFYTLEMQQELIEIYADQKEDDLSYSFGIFENESDLLVGTISLVQVIRGPMQSAILGYALDKIYNNRGYMTEAIELTVAYAFKKLALHRIEAGVMPGNEASIRVLEKAGFHREGIASKNVEINGKWQDHQILAIINPRDL</sequence>
<evidence type="ECO:0000256" key="2">
    <source>
        <dbReference type="ARBA" id="ARBA00023315"/>
    </source>
</evidence>
<organism evidence="5 6">
    <name type="scientific">Planococcus versutus</name>
    <dbReference type="NCBI Taxonomy" id="1302659"/>
    <lineage>
        <taxon>Bacteria</taxon>
        <taxon>Bacillati</taxon>
        <taxon>Bacillota</taxon>
        <taxon>Bacilli</taxon>
        <taxon>Bacillales</taxon>
        <taxon>Caryophanaceae</taxon>
        <taxon>Planococcus</taxon>
    </lineage>
</organism>
<accession>A0A1B1S1B9</accession>
<feature type="domain" description="N-acetyltransferase" evidence="4">
    <location>
        <begin position="6"/>
        <end position="179"/>
    </location>
</feature>
<dbReference type="AlphaFoldDB" id="A0A1B1S1B9"/>
<dbReference type="OrthoDB" id="9795206at2"/>
<keyword evidence="6" id="KW-1185">Reference proteome</keyword>
<name>A0A1B1S1B9_9BACL</name>
<dbReference type="InterPro" id="IPR051531">
    <property type="entry name" value="N-acetyltransferase"/>
</dbReference>
<dbReference type="InterPro" id="IPR016181">
    <property type="entry name" value="Acyl_CoA_acyltransferase"/>
</dbReference>
<gene>
    <name evidence="5" type="ORF">I858_008240</name>
</gene>
<dbReference type="Pfam" id="PF13302">
    <property type="entry name" value="Acetyltransf_3"/>
    <property type="match status" value="1"/>
</dbReference>
<reference evidence="5" key="1">
    <citation type="submission" date="2016-10" db="EMBL/GenBank/DDBJ databases">
        <authorList>
            <person name="See-Too W.S."/>
        </authorList>
    </citation>
    <scope>NUCLEOTIDE SEQUENCE</scope>
    <source>
        <strain evidence="5">L10.15</strain>
    </source>
</reference>
<protein>
    <submittedName>
        <fullName evidence="5">Alanine acetyltransferase</fullName>
    </submittedName>
</protein>
<keyword evidence="1" id="KW-0808">Transferase</keyword>
<evidence type="ECO:0000313" key="5">
    <source>
        <dbReference type="EMBL" id="ANU26982.1"/>
    </source>
</evidence>
<keyword evidence="2" id="KW-0012">Acyltransferase</keyword>
<evidence type="ECO:0000256" key="3">
    <source>
        <dbReference type="ARBA" id="ARBA00038502"/>
    </source>
</evidence>
<dbReference type="PANTHER" id="PTHR43792">
    <property type="entry name" value="GNAT FAMILY, PUTATIVE (AFU_ORTHOLOGUE AFUA_3G00765)-RELATED-RELATED"/>
    <property type="match status" value="1"/>
</dbReference>
<dbReference type="SUPFAM" id="SSF55729">
    <property type="entry name" value="Acyl-CoA N-acyltransferases (Nat)"/>
    <property type="match status" value="1"/>
</dbReference>
<comment type="similarity">
    <text evidence="3">Belongs to the acetyltransferase family. RimJ subfamily.</text>
</comment>
<dbReference type="PROSITE" id="PS51186">
    <property type="entry name" value="GNAT"/>
    <property type="match status" value="1"/>
</dbReference>
<evidence type="ECO:0000313" key="6">
    <source>
        <dbReference type="Proteomes" id="UP000053354"/>
    </source>
</evidence>